<dbReference type="InterPro" id="IPR052159">
    <property type="entry name" value="Competence_DNA_uptake"/>
</dbReference>
<dbReference type="Gene3D" id="3.60.15.10">
    <property type="entry name" value="Ribonuclease Z/Hydroxyacylglutathione hydrolase-like"/>
    <property type="match status" value="1"/>
</dbReference>
<name>A0A9X1NL86_9ACTN</name>
<dbReference type="EMBL" id="JAJOMB010000020">
    <property type="protein sequence ID" value="MCD5315201.1"/>
    <property type="molecule type" value="Genomic_DNA"/>
</dbReference>
<evidence type="ECO:0008006" key="3">
    <source>
        <dbReference type="Google" id="ProtNLM"/>
    </source>
</evidence>
<sequence length="410" mass="44386">MGKKDVARAKGKSTIPIRKAITRSATKPARDAKLQAIAQQALAEQRALAQRRAQDLANRPVAPPGNRGDGQLHLAFVKIGQGDCAIMATPRGQIVLFDCGSDAKDSETDLLYRRRVQAVLTRAKFMAGYNTVDILVLTHPDADHYNQLTNILNPAVTINNVYFSSELRFYAQGATSSFITTQMSNVLGIKKVVHNHDPGNQAPGQVTIAVNGGTPTPVPAASAGVFVDRLDAAGGIRIVDEPNCTVSILAADVSHQYVADNSNTTNRGSVVTLIETTRDKILICGDATFNTEQYLLNTARARITGMSIAQAGHHGSRLTSSSQAFVDTVNPLRSVISAPKAVPLHHLPSEEVIDRYRTRLNTSNRALIPSHETFGWRAGSFGSYTNESQFHQEQVFTTGSWDTVEFTLTP</sequence>
<dbReference type="PANTHER" id="PTHR30619">
    <property type="entry name" value="DNA INTERNALIZATION/COMPETENCE PROTEIN COMEC/REC2"/>
    <property type="match status" value="1"/>
</dbReference>
<dbReference type="RefSeq" id="WP_231448002.1">
    <property type="nucleotide sequence ID" value="NZ_JAJOMB010000020.1"/>
</dbReference>
<organism evidence="1 2">
    <name type="scientific">Kineosporia babensis</name>
    <dbReference type="NCBI Taxonomy" id="499548"/>
    <lineage>
        <taxon>Bacteria</taxon>
        <taxon>Bacillati</taxon>
        <taxon>Actinomycetota</taxon>
        <taxon>Actinomycetes</taxon>
        <taxon>Kineosporiales</taxon>
        <taxon>Kineosporiaceae</taxon>
        <taxon>Kineosporia</taxon>
    </lineage>
</organism>
<comment type="caution">
    <text evidence="1">The sequence shown here is derived from an EMBL/GenBank/DDBJ whole genome shotgun (WGS) entry which is preliminary data.</text>
</comment>
<dbReference type="PANTHER" id="PTHR30619:SF1">
    <property type="entry name" value="RECOMBINATION PROTEIN 2"/>
    <property type="match status" value="1"/>
</dbReference>
<dbReference type="InterPro" id="IPR036866">
    <property type="entry name" value="RibonucZ/Hydroxyglut_hydro"/>
</dbReference>
<evidence type="ECO:0000313" key="2">
    <source>
        <dbReference type="Proteomes" id="UP001138997"/>
    </source>
</evidence>
<dbReference type="AlphaFoldDB" id="A0A9X1NL86"/>
<dbReference type="SUPFAM" id="SSF56281">
    <property type="entry name" value="Metallo-hydrolase/oxidoreductase"/>
    <property type="match status" value="1"/>
</dbReference>
<evidence type="ECO:0000313" key="1">
    <source>
        <dbReference type="EMBL" id="MCD5315201.1"/>
    </source>
</evidence>
<reference evidence="1" key="1">
    <citation type="submission" date="2021-11" db="EMBL/GenBank/DDBJ databases">
        <title>Streptomyces corallinus and Kineosporia corallina sp. nov., two new coral-derived marine actinobacteria.</title>
        <authorList>
            <person name="Buangrab K."/>
            <person name="Sutthacheep M."/>
            <person name="Yeemin T."/>
            <person name="Harunari E."/>
            <person name="Igarashi Y."/>
            <person name="Sripreechasak P."/>
            <person name="Kanchanasin P."/>
            <person name="Tanasupawat S."/>
            <person name="Phongsopitanun W."/>
        </authorList>
    </citation>
    <scope>NUCLEOTIDE SEQUENCE</scope>
    <source>
        <strain evidence="1">JCM 31032</strain>
    </source>
</reference>
<gene>
    <name evidence="1" type="ORF">LR394_30275</name>
</gene>
<keyword evidence="2" id="KW-1185">Reference proteome</keyword>
<accession>A0A9X1NL86</accession>
<dbReference type="Proteomes" id="UP001138997">
    <property type="component" value="Unassembled WGS sequence"/>
</dbReference>
<protein>
    <recommendedName>
        <fullName evidence="3">Metallo-beta-lactamase domain-containing protein</fullName>
    </recommendedName>
</protein>
<proteinExistence type="predicted"/>